<keyword evidence="1" id="KW-0732">Signal</keyword>
<accession>A0A1H3H4Z4</accession>
<dbReference type="GO" id="GO:0009055">
    <property type="term" value="F:electron transfer activity"/>
    <property type="evidence" value="ECO:0007669"/>
    <property type="project" value="InterPro"/>
</dbReference>
<evidence type="ECO:0000256" key="1">
    <source>
        <dbReference type="SAM" id="SignalP"/>
    </source>
</evidence>
<dbReference type="OrthoDB" id="9808603at2"/>
<organism evidence="2 3">
    <name type="scientific">Citreimonas salinaria</name>
    <dbReference type="NCBI Taxonomy" id="321339"/>
    <lineage>
        <taxon>Bacteria</taxon>
        <taxon>Pseudomonadati</taxon>
        <taxon>Pseudomonadota</taxon>
        <taxon>Alphaproteobacteria</taxon>
        <taxon>Rhodobacterales</taxon>
        <taxon>Roseobacteraceae</taxon>
        <taxon>Citreimonas</taxon>
    </lineage>
</organism>
<dbReference type="Proteomes" id="UP000199286">
    <property type="component" value="Unassembled WGS sequence"/>
</dbReference>
<protein>
    <submittedName>
        <fullName evidence="2">Cytochrome c553</fullName>
    </submittedName>
</protein>
<sequence length="97" mass="9685">MRATLAVAVLCIAGSLSAQEAPDFRTAPPGALSCSGCHGAGSDMTLSGLSAAEIESAMHAFKDGTREGTLMGRLAAGFDSAEIALIAAWIAEDGGTE</sequence>
<dbReference type="InterPro" id="IPR036909">
    <property type="entry name" value="Cyt_c-like_dom_sf"/>
</dbReference>
<dbReference type="STRING" id="321339.SAMN05444340_103206"/>
<feature type="chain" id="PRO_5011770908" evidence="1">
    <location>
        <begin position="21"/>
        <end position="97"/>
    </location>
</feature>
<evidence type="ECO:0000313" key="2">
    <source>
        <dbReference type="EMBL" id="SDY09988.1"/>
    </source>
</evidence>
<dbReference type="GO" id="GO:0020037">
    <property type="term" value="F:heme binding"/>
    <property type="evidence" value="ECO:0007669"/>
    <property type="project" value="InterPro"/>
</dbReference>
<evidence type="ECO:0000313" key="3">
    <source>
        <dbReference type="Proteomes" id="UP000199286"/>
    </source>
</evidence>
<gene>
    <name evidence="2" type="ORF">SAMN05444340_103206</name>
</gene>
<dbReference type="EMBL" id="FNPF01000003">
    <property type="protein sequence ID" value="SDY09988.1"/>
    <property type="molecule type" value="Genomic_DNA"/>
</dbReference>
<dbReference type="AlphaFoldDB" id="A0A1H3H4Z4"/>
<proteinExistence type="predicted"/>
<dbReference type="Gene3D" id="1.10.760.10">
    <property type="entry name" value="Cytochrome c-like domain"/>
    <property type="match status" value="1"/>
</dbReference>
<reference evidence="2 3" key="1">
    <citation type="submission" date="2016-10" db="EMBL/GenBank/DDBJ databases">
        <authorList>
            <person name="de Groot N.N."/>
        </authorList>
    </citation>
    <scope>NUCLEOTIDE SEQUENCE [LARGE SCALE GENOMIC DNA]</scope>
    <source>
        <strain evidence="2 3">DSM 26880</strain>
    </source>
</reference>
<name>A0A1H3H4Z4_9RHOB</name>
<dbReference type="RefSeq" id="WP_089880324.1">
    <property type="nucleotide sequence ID" value="NZ_FNPF01000003.1"/>
</dbReference>
<feature type="signal peptide" evidence="1">
    <location>
        <begin position="1"/>
        <end position="20"/>
    </location>
</feature>
<keyword evidence="3" id="KW-1185">Reference proteome</keyword>
<dbReference type="SUPFAM" id="SSF46626">
    <property type="entry name" value="Cytochrome c"/>
    <property type="match status" value="1"/>
</dbReference>